<dbReference type="Gene3D" id="3.40.50.720">
    <property type="entry name" value="NAD(P)-binding Rossmann-like Domain"/>
    <property type="match status" value="1"/>
</dbReference>
<proteinExistence type="inferred from homology"/>
<dbReference type="RefSeq" id="WP_141960989.1">
    <property type="nucleotide sequence ID" value="NZ_VFOZ01000001.1"/>
</dbReference>
<dbReference type="PRINTS" id="PR00080">
    <property type="entry name" value="SDRFAMILY"/>
</dbReference>
<dbReference type="InterPro" id="IPR057326">
    <property type="entry name" value="KR_dom"/>
</dbReference>
<evidence type="ECO:0000256" key="2">
    <source>
        <dbReference type="ARBA" id="ARBA00023002"/>
    </source>
</evidence>
<dbReference type="SMART" id="SM00822">
    <property type="entry name" value="PKS_KR"/>
    <property type="match status" value="1"/>
</dbReference>
<dbReference type="PROSITE" id="PS00061">
    <property type="entry name" value="ADH_SHORT"/>
    <property type="match status" value="1"/>
</dbReference>
<dbReference type="PANTHER" id="PTHR42879:SF2">
    <property type="entry name" value="3-OXOACYL-[ACYL-CARRIER-PROTEIN] REDUCTASE FABG"/>
    <property type="match status" value="1"/>
</dbReference>
<comment type="caution">
    <text evidence="4">The sequence shown here is derived from an EMBL/GenBank/DDBJ whole genome shotgun (WGS) entry which is preliminary data.</text>
</comment>
<dbReference type="InterPro" id="IPR002347">
    <property type="entry name" value="SDR_fam"/>
</dbReference>
<dbReference type="InterPro" id="IPR050259">
    <property type="entry name" value="SDR"/>
</dbReference>
<evidence type="ECO:0000313" key="5">
    <source>
        <dbReference type="Proteomes" id="UP000316096"/>
    </source>
</evidence>
<dbReference type="Pfam" id="PF13561">
    <property type="entry name" value="adh_short_C2"/>
    <property type="match status" value="1"/>
</dbReference>
<reference evidence="4 5" key="1">
    <citation type="submission" date="2019-06" db="EMBL/GenBank/DDBJ databases">
        <title>Sequencing the genomes of 1000 actinobacteria strains.</title>
        <authorList>
            <person name="Klenk H.-P."/>
        </authorList>
    </citation>
    <scope>NUCLEOTIDE SEQUENCE [LARGE SCALE GENOMIC DNA]</scope>
    <source>
        <strain evidence="4 5">DSM 102200</strain>
    </source>
</reference>
<keyword evidence="5" id="KW-1185">Reference proteome</keyword>
<dbReference type="AlphaFoldDB" id="A0A543CVI4"/>
<dbReference type="OrthoDB" id="517007at2"/>
<dbReference type="Proteomes" id="UP000316096">
    <property type="component" value="Unassembled WGS sequence"/>
</dbReference>
<dbReference type="CDD" id="cd05233">
    <property type="entry name" value="SDR_c"/>
    <property type="match status" value="1"/>
</dbReference>
<sequence>MSGRLDARTALVTGSTSGLGRAIADAFAAEGAHTVLTGRNKTAGEDAVAALRAAGRRADFVPADLAEGVPAARHVAEEAERLLGGRVDILVNNAGIVPVGPTDEFDEETYDRAWTVNVKSAFFLTARLAPAMGARGGGVVINTGSIVVSHGLAGSALYSATKAAIESLTMSWAAEYGPRGVRVNTISPGLVVTEGTVGGLERVEAMAAGSPAGRVGRAEEIGPLAVYLASDDAAYVHGSSFTLDGGWSTARR</sequence>
<feature type="domain" description="Ketoreductase" evidence="3">
    <location>
        <begin position="8"/>
        <end position="189"/>
    </location>
</feature>
<evidence type="ECO:0000256" key="1">
    <source>
        <dbReference type="ARBA" id="ARBA00006484"/>
    </source>
</evidence>
<dbReference type="EMBL" id="VFOZ01000001">
    <property type="protein sequence ID" value="TQM01114.1"/>
    <property type="molecule type" value="Genomic_DNA"/>
</dbReference>
<dbReference type="InterPro" id="IPR020904">
    <property type="entry name" value="Sc_DH/Rdtase_CS"/>
</dbReference>
<dbReference type="FunFam" id="3.40.50.720:FF:000084">
    <property type="entry name" value="Short-chain dehydrogenase reductase"/>
    <property type="match status" value="1"/>
</dbReference>
<gene>
    <name evidence="4" type="ORF">FB559_6858</name>
</gene>
<dbReference type="GO" id="GO:0032787">
    <property type="term" value="P:monocarboxylic acid metabolic process"/>
    <property type="evidence" value="ECO:0007669"/>
    <property type="project" value="UniProtKB-ARBA"/>
</dbReference>
<organism evidence="4 5">
    <name type="scientific">Actinoallomurus bryophytorum</name>
    <dbReference type="NCBI Taxonomy" id="1490222"/>
    <lineage>
        <taxon>Bacteria</taxon>
        <taxon>Bacillati</taxon>
        <taxon>Actinomycetota</taxon>
        <taxon>Actinomycetes</taxon>
        <taxon>Streptosporangiales</taxon>
        <taxon>Thermomonosporaceae</taxon>
        <taxon>Actinoallomurus</taxon>
    </lineage>
</organism>
<keyword evidence="2" id="KW-0560">Oxidoreductase</keyword>
<dbReference type="PANTHER" id="PTHR42879">
    <property type="entry name" value="3-OXOACYL-(ACYL-CARRIER-PROTEIN) REDUCTASE"/>
    <property type="match status" value="1"/>
</dbReference>
<comment type="similarity">
    <text evidence="1">Belongs to the short-chain dehydrogenases/reductases (SDR) family.</text>
</comment>
<dbReference type="InterPro" id="IPR036291">
    <property type="entry name" value="NAD(P)-bd_dom_sf"/>
</dbReference>
<evidence type="ECO:0000313" key="4">
    <source>
        <dbReference type="EMBL" id="TQM01114.1"/>
    </source>
</evidence>
<name>A0A543CVI4_9ACTN</name>
<evidence type="ECO:0000259" key="3">
    <source>
        <dbReference type="SMART" id="SM00822"/>
    </source>
</evidence>
<accession>A0A543CVI4</accession>
<dbReference type="PRINTS" id="PR00081">
    <property type="entry name" value="GDHRDH"/>
</dbReference>
<protein>
    <submittedName>
        <fullName evidence="4">NAD(P)-dependent dehydrogenase (Short-subunit alcohol dehydrogenase family)</fullName>
    </submittedName>
</protein>
<dbReference type="GO" id="GO:0016491">
    <property type="term" value="F:oxidoreductase activity"/>
    <property type="evidence" value="ECO:0007669"/>
    <property type="project" value="UniProtKB-KW"/>
</dbReference>
<dbReference type="SUPFAM" id="SSF51735">
    <property type="entry name" value="NAD(P)-binding Rossmann-fold domains"/>
    <property type="match status" value="1"/>
</dbReference>